<feature type="region of interest" description="Disordered" evidence="1">
    <location>
        <begin position="17"/>
        <end position="97"/>
    </location>
</feature>
<feature type="compositionally biased region" description="Basic and acidic residues" evidence="1">
    <location>
        <begin position="88"/>
        <end position="97"/>
    </location>
</feature>
<reference evidence="2" key="1">
    <citation type="journal article" date="2023" name="Science">
        <title>Genome structures resolve the early diversification of teleost fishes.</title>
        <authorList>
            <person name="Parey E."/>
            <person name="Louis A."/>
            <person name="Montfort J."/>
            <person name="Bouchez O."/>
            <person name="Roques C."/>
            <person name="Iampietro C."/>
            <person name="Lluch J."/>
            <person name="Castinel A."/>
            <person name="Donnadieu C."/>
            <person name="Desvignes T."/>
            <person name="Floi Bucao C."/>
            <person name="Jouanno E."/>
            <person name="Wen M."/>
            <person name="Mejri S."/>
            <person name="Dirks R."/>
            <person name="Jansen H."/>
            <person name="Henkel C."/>
            <person name="Chen W.J."/>
            <person name="Zahm M."/>
            <person name="Cabau C."/>
            <person name="Klopp C."/>
            <person name="Thompson A.W."/>
            <person name="Robinson-Rechavi M."/>
            <person name="Braasch I."/>
            <person name="Lecointre G."/>
            <person name="Bobe J."/>
            <person name="Postlethwait J.H."/>
            <person name="Berthelot C."/>
            <person name="Roest Crollius H."/>
            <person name="Guiguen Y."/>
        </authorList>
    </citation>
    <scope>NUCLEOTIDE SEQUENCE</scope>
    <source>
        <strain evidence="2">WJC10195</strain>
    </source>
</reference>
<comment type="caution">
    <text evidence="2">The sequence shown here is derived from an EMBL/GenBank/DDBJ whole genome shotgun (WGS) entry which is preliminary data.</text>
</comment>
<dbReference type="AlphaFoldDB" id="A0A9Q1IWY0"/>
<accession>A0A9Q1IWY0</accession>
<organism evidence="2 3">
    <name type="scientific">Synaphobranchus kaupii</name>
    <name type="common">Kaup's arrowtooth eel</name>
    <dbReference type="NCBI Taxonomy" id="118154"/>
    <lineage>
        <taxon>Eukaryota</taxon>
        <taxon>Metazoa</taxon>
        <taxon>Chordata</taxon>
        <taxon>Craniata</taxon>
        <taxon>Vertebrata</taxon>
        <taxon>Euteleostomi</taxon>
        <taxon>Actinopterygii</taxon>
        <taxon>Neopterygii</taxon>
        <taxon>Teleostei</taxon>
        <taxon>Anguilliformes</taxon>
        <taxon>Synaphobranchidae</taxon>
        <taxon>Synaphobranchus</taxon>
    </lineage>
</organism>
<name>A0A9Q1IWY0_SYNKA</name>
<proteinExistence type="predicted"/>
<protein>
    <submittedName>
        <fullName evidence="2">Uncharacterized protein</fullName>
    </submittedName>
</protein>
<keyword evidence="3" id="KW-1185">Reference proteome</keyword>
<evidence type="ECO:0000313" key="3">
    <source>
        <dbReference type="Proteomes" id="UP001152622"/>
    </source>
</evidence>
<dbReference type="EMBL" id="JAINUF010000005">
    <property type="protein sequence ID" value="KAJ8358844.1"/>
    <property type="molecule type" value="Genomic_DNA"/>
</dbReference>
<sequence>MSPAVCSDPQLKLYTVSQKSAEKQRRGVTVVEEPLPLPDPVHQTAYGRAARPSPGDDRQRISTTSVKSLAARRMPRRVGPLVHIPRVRTPDGKAGRLTNDRAKYTLSLHQLVRAVPFPSGDSPEAF</sequence>
<evidence type="ECO:0000313" key="2">
    <source>
        <dbReference type="EMBL" id="KAJ8358844.1"/>
    </source>
</evidence>
<dbReference type="Proteomes" id="UP001152622">
    <property type="component" value="Chromosome 5"/>
</dbReference>
<gene>
    <name evidence="2" type="ORF">SKAU_G00153690</name>
</gene>
<evidence type="ECO:0000256" key="1">
    <source>
        <dbReference type="SAM" id="MobiDB-lite"/>
    </source>
</evidence>